<sequence length="913" mass="102697">MTDKPTRDPEQLKDGPAERERSAGDDPQGASASCENAFAAFFATSLDALFITCPDGRILRANPAACRMLGYSEEEIIKLGRDGILDVNDERLAQALEERRQKGSYRGEINYVNKSGRIIPTEVTSIIFKTADGEERSSIIVRDLTEKKQKEHQVQEQRRLNQTLIDALPCVALLLRPATREIVAMNQAAKRAGCEIGKTCFATWAGFTSPCPWCLAPNVWATGEPQHHEIEGLGVIWDAYWLKVSDDLYIHYAFDVTEHKKHEKALRDHEQFTKTVMDHLPIGLAVNSVDPAVTMIYMNDNFARFYRTTKEALRDPDSFWEAVYEDPDFRREIKERVLEDCASGDPRRMIWEDIPITRKGRQTHYICAQNTPVLNNSMMLSTVWDVTERMRIQIELKKSEEQYRTLFESMDEGFCVIQVVFDETGTAEDYLLLETNPAFSKHTGLVDVRGKLMNDLIAPGDDSWSETFGRIARTGVPERFEKQSEILNRWFEVYAFRISKPREHKVAILLQDISERKRAEADRERLQAQLIQAQKLESVGRLAGGVAHDFNNMLSVIIGFTELAQSRIKQSDPVYSDLQEIFTAAKRSASITEQLLAFARKQIVTPKLLDLNEATEATLKMLRRLIGENISLEYHPRAGLAPILIDPSQLNQILTNLSVNARDAIGDVGKITIETAMATVPHRDAGTGEASEFVMLSFSDNGCGMDQETMKNIFEPFFSTKDSGKGTGLGLSTIYGIVDQNGGFIEVFSEPGLGTTFKIYFPKQAGRTDNSHAPEKEGRFAGNGETVLVVEDEIAILRLSRTILEKAGYHVLIASSPEEALRLAEHQEKTIHLLVTDVIMPEMNGRDLALQLMQQFPRLRSLYMSGYTADLIGHHGVLTDGVHFIQKPFSRSDLLKKVREVLDTVSLENSIAP</sequence>
<feature type="domain" description="Histidine kinase" evidence="7">
    <location>
        <begin position="545"/>
        <end position="765"/>
    </location>
</feature>
<feature type="region of interest" description="Disordered" evidence="6">
    <location>
        <begin position="1"/>
        <end position="30"/>
    </location>
</feature>
<evidence type="ECO:0000259" key="7">
    <source>
        <dbReference type="PROSITE" id="PS50109"/>
    </source>
</evidence>
<gene>
    <name evidence="11" type="ORF">DPPLL_27120</name>
</gene>
<dbReference type="PRINTS" id="PR00344">
    <property type="entry name" value="BCTRLSENSOR"/>
</dbReference>
<dbReference type="PANTHER" id="PTHR43065:SF42">
    <property type="entry name" value="TWO-COMPONENT SENSOR PPRA"/>
    <property type="match status" value="1"/>
</dbReference>
<dbReference type="Gene3D" id="3.30.565.10">
    <property type="entry name" value="Histidine kinase-like ATPase, C-terminal domain"/>
    <property type="match status" value="1"/>
</dbReference>
<keyword evidence="5" id="KW-0175">Coiled coil</keyword>
<dbReference type="SMART" id="SM00448">
    <property type="entry name" value="REC"/>
    <property type="match status" value="1"/>
</dbReference>
<feature type="domain" description="Response regulatory" evidence="8">
    <location>
        <begin position="786"/>
        <end position="902"/>
    </location>
</feature>
<protein>
    <recommendedName>
        <fullName evidence="2">histidine kinase</fullName>
        <ecNumber evidence="2">2.7.13.3</ecNumber>
    </recommendedName>
</protein>
<dbReference type="RefSeq" id="WP_284151721.1">
    <property type="nucleotide sequence ID" value="NZ_AP025516.1"/>
</dbReference>
<accession>A0ABN6MB75</accession>
<dbReference type="Proteomes" id="UP000830055">
    <property type="component" value="Chromosome"/>
</dbReference>
<feature type="coiled-coil region" evidence="5">
    <location>
        <begin position="509"/>
        <end position="536"/>
    </location>
</feature>
<dbReference type="InterPro" id="IPR003594">
    <property type="entry name" value="HATPase_dom"/>
</dbReference>
<feature type="compositionally biased region" description="Basic and acidic residues" evidence="6">
    <location>
        <begin position="1"/>
        <end position="24"/>
    </location>
</feature>
<dbReference type="SMART" id="SM00387">
    <property type="entry name" value="HATPase_c"/>
    <property type="match status" value="1"/>
</dbReference>
<dbReference type="InterPro" id="IPR000014">
    <property type="entry name" value="PAS"/>
</dbReference>
<comment type="catalytic activity">
    <reaction evidence="1">
        <text>ATP + protein L-histidine = ADP + protein N-phospho-L-histidine.</text>
        <dbReference type="EC" id="2.7.13.3"/>
    </reaction>
</comment>
<evidence type="ECO:0000256" key="3">
    <source>
        <dbReference type="ARBA" id="ARBA00022553"/>
    </source>
</evidence>
<feature type="domain" description="PAC" evidence="10">
    <location>
        <begin position="105"/>
        <end position="156"/>
    </location>
</feature>
<dbReference type="SMART" id="SM00388">
    <property type="entry name" value="HisKA"/>
    <property type="match status" value="1"/>
</dbReference>
<dbReference type="Pfam" id="PF00072">
    <property type="entry name" value="Response_reg"/>
    <property type="match status" value="1"/>
</dbReference>
<dbReference type="SUPFAM" id="SSF55785">
    <property type="entry name" value="PYP-like sensor domain (PAS domain)"/>
    <property type="match status" value="4"/>
</dbReference>
<dbReference type="InterPro" id="IPR000700">
    <property type="entry name" value="PAS-assoc_C"/>
</dbReference>
<name>A0ABN6MB75_9BACT</name>
<dbReference type="Pfam" id="PF13426">
    <property type="entry name" value="PAS_9"/>
    <property type="match status" value="1"/>
</dbReference>
<dbReference type="InterPro" id="IPR001789">
    <property type="entry name" value="Sig_transdc_resp-reg_receiver"/>
</dbReference>
<dbReference type="SMART" id="SM00091">
    <property type="entry name" value="PAS"/>
    <property type="match status" value="3"/>
</dbReference>
<evidence type="ECO:0000256" key="5">
    <source>
        <dbReference type="SAM" id="Coils"/>
    </source>
</evidence>
<dbReference type="PROSITE" id="PS50112">
    <property type="entry name" value="PAS"/>
    <property type="match status" value="1"/>
</dbReference>
<dbReference type="InterPro" id="IPR036097">
    <property type="entry name" value="HisK_dim/P_sf"/>
</dbReference>
<evidence type="ECO:0000256" key="1">
    <source>
        <dbReference type="ARBA" id="ARBA00000085"/>
    </source>
</evidence>
<organism evidence="11 12">
    <name type="scientific">Desulfofustis limnaeus</name>
    <dbReference type="NCBI Taxonomy" id="2740163"/>
    <lineage>
        <taxon>Bacteria</taxon>
        <taxon>Pseudomonadati</taxon>
        <taxon>Thermodesulfobacteriota</taxon>
        <taxon>Desulfobulbia</taxon>
        <taxon>Desulfobulbales</taxon>
        <taxon>Desulfocapsaceae</taxon>
        <taxon>Desulfofustis</taxon>
    </lineage>
</organism>
<dbReference type="InterPro" id="IPR003661">
    <property type="entry name" value="HisK_dim/P_dom"/>
</dbReference>
<dbReference type="Gene3D" id="1.10.287.130">
    <property type="match status" value="1"/>
</dbReference>
<evidence type="ECO:0000313" key="12">
    <source>
        <dbReference type="Proteomes" id="UP000830055"/>
    </source>
</evidence>
<dbReference type="SUPFAM" id="SSF55874">
    <property type="entry name" value="ATPase domain of HSP90 chaperone/DNA topoisomerase II/histidine kinase"/>
    <property type="match status" value="1"/>
</dbReference>
<dbReference type="PANTHER" id="PTHR43065">
    <property type="entry name" value="SENSOR HISTIDINE KINASE"/>
    <property type="match status" value="1"/>
</dbReference>
<dbReference type="CDD" id="cd00130">
    <property type="entry name" value="PAS"/>
    <property type="match status" value="1"/>
</dbReference>
<dbReference type="NCBIfam" id="TIGR00229">
    <property type="entry name" value="sensory_box"/>
    <property type="match status" value="2"/>
</dbReference>
<dbReference type="EMBL" id="AP025516">
    <property type="protein sequence ID" value="BDD88347.1"/>
    <property type="molecule type" value="Genomic_DNA"/>
</dbReference>
<evidence type="ECO:0000256" key="2">
    <source>
        <dbReference type="ARBA" id="ARBA00012438"/>
    </source>
</evidence>
<dbReference type="EC" id="2.7.13.3" evidence="2"/>
<dbReference type="Gene3D" id="3.40.50.2300">
    <property type="match status" value="1"/>
</dbReference>
<evidence type="ECO:0000259" key="8">
    <source>
        <dbReference type="PROSITE" id="PS50110"/>
    </source>
</evidence>
<dbReference type="Pfam" id="PF00512">
    <property type="entry name" value="HisKA"/>
    <property type="match status" value="1"/>
</dbReference>
<evidence type="ECO:0000256" key="6">
    <source>
        <dbReference type="SAM" id="MobiDB-lite"/>
    </source>
</evidence>
<keyword evidence="3 4" id="KW-0597">Phosphoprotein</keyword>
<dbReference type="InterPro" id="IPR011006">
    <property type="entry name" value="CheY-like_superfamily"/>
</dbReference>
<dbReference type="PROSITE" id="PS50113">
    <property type="entry name" value="PAC"/>
    <property type="match status" value="1"/>
</dbReference>
<dbReference type="SUPFAM" id="SSF52172">
    <property type="entry name" value="CheY-like"/>
    <property type="match status" value="1"/>
</dbReference>
<dbReference type="InterPro" id="IPR004358">
    <property type="entry name" value="Sig_transdc_His_kin-like_C"/>
</dbReference>
<feature type="modified residue" description="4-aspartylphosphate" evidence="4">
    <location>
        <position position="837"/>
    </location>
</feature>
<dbReference type="PROSITE" id="PS50109">
    <property type="entry name" value="HIS_KIN"/>
    <property type="match status" value="1"/>
</dbReference>
<dbReference type="InterPro" id="IPR036890">
    <property type="entry name" value="HATPase_C_sf"/>
</dbReference>
<dbReference type="Pfam" id="PF02518">
    <property type="entry name" value="HATPase_c"/>
    <property type="match status" value="1"/>
</dbReference>
<evidence type="ECO:0000313" key="11">
    <source>
        <dbReference type="EMBL" id="BDD88347.1"/>
    </source>
</evidence>
<reference evidence="11 12" key="1">
    <citation type="submission" date="2022-01" db="EMBL/GenBank/DDBJ databases">
        <title>Desulfofustis limnae sp. nov., a novel mesophilic sulfate-reducing bacterium isolated from marsh soil.</title>
        <authorList>
            <person name="Watanabe M."/>
            <person name="Takahashi A."/>
            <person name="Kojima H."/>
            <person name="Fukui M."/>
        </authorList>
    </citation>
    <scope>NUCLEOTIDE SEQUENCE [LARGE SCALE GENOMIC DNA]</scope>
    <source>
        <strain evidence="11 12">PPLL</strain>
    </source>
</reference>
<dbReference type="Pfam" id="PF13188">
    <property type="entry name" value="PAS_8"/>
    <property type="match status" value="1"/>
</dbReference>
<dbReference type="SUPFAM" id="SSF47384">
    <property type="entry name" value="Homodimeric domain of signal transducing histidine kinase"/>
    <property type="match status" value="1"/>
</dbReference>
<evidence type="ECO:0000259" key="10">
    <source>
        <dbReference type="PROSITE" id="PS50113"/>
    </source>
</evidence>
<dbReference type="PROSITE" id="PS50110">
    <property type="entry name" value="RESPONSE_REGULATORY"/>
    <property type="match status" value="1"/>
</dbReference>
<dbReference type="CDD" id="cd00082">
    <property type="entry name" value="HisKA"/>
    <property type="match status" value="1"/>
</dbReference>
<feature type="domain" description="PAS" evidence="9">
    <location>
        <begin position="34"/>
        <end position="77"/>
    </location>
</feature>
<dbReference type="InterPro" id="IPR005467">
    <property type="entry name" value="His_kinase_dom"/>
</dbReference>
<evidence type="ECO:0000259" key="9">
    <source>
        <dbReference type="PROSITE" id="PS50112"/>
    </source>
</evidence>
<dbReference type="InterPro" id="IPR035965">
    <property type="entry name" value="PAS-like_dom_sf"/>
</dbReference>
<evidence type="ECO:0000256" key="4">
    <source>
        <dbReference type="PROSITE-ProRule" id="PRU00169"/>
    </source>
</evidence>
<proteinExistence type="predicted"/>
<keyword evidence="12" id="KW-1185">Reference proteome</keyword>
<dbReference type="Gene3D" id="3.30.450.20">
    <property type="entry name" value="PAS domain"/>
    <property type="match status" value="4"/>
</dbReference>